<evidence type="ECO:0000256" key="2">
    <source>
        <dbReference type="ARBA" id="ARBA00022448"/>
    </source>
</evidence>
<gene>
    <name evidence="14" type="ORF">SERLA73DRAFT_120500</name>
</gene>
<evidence type="ECO:0000256" key="10">
    <source>
        <dbReference type="ARBA" id="ARBA00023136"/>
    </source>
</evidence>
<evidence type="ECO:0000256" key="4">
    <source>
        <dbReference type="ARBA" id="ARBA00022692"/>
    </source>
</evidence>
<accession>F8PNX8</accession>
<name>F8PNX8_SERL3</name>
<dbReference type="OMA" id="KAHEFPP"/>
<feature type="transmembrane region" description="Helical" evidence="13">
    <location>
        <begin position="372"/>
        <end position="392"/>
    </location>
</feature>
<dbReference type="Proteomes" id="UP000008063">
    <property type="component" value="Unassembled WGS sequence"/>
</dbReference>
<evidence type="ECO:0000256" key="6">
    <source>
        <dbReference type="ARBA" id="ARBA00022824"/>
    </source>
</evidence>
<dbReference type="SUPFAM" id="SSF50978">
    <property type="entry name" value="WD40 repeat-like"/>
    <property type="match status" value="1"/>
</dbReference>
<dbReference type="InterPro" id="IPR036322">
    <property type="entry name" value="WD40_repeat_dom_sf"/>
</dbReference>
<dbReference type="InParanoid" id="F8PNX8"/>
<keyword evidence="3 11" id="KW-0853">WD repeat</keyword>
<dbReference type="STRING" id="936435.F8PNX8"/>
<protein>
    <submittedName>
        <fullName evidence="14">Uncharacterized protein</fullName>
    </submittedName>
</protein>
<dbReference type="AlphaFoldDB" id="F8PNX8"/>
<evidence type="ECO:0000256" key="7">
    <source>
        <dbReference type="ARBA" id="ARBA00022892"/>
    </source>
</evidence>
<evidence type="ECO:0000313" key="14">
    <source>
        <dbReference type="EMBL" id="EGO01855.1"/>
    </source>
</evidence>
<comment type="subcellular location">
    <subcellularLocation>
        <location evidence="1">Endoplasmic reticulum membrane</location>
        <topology evidence="1">Single-pass type II membrane protein</topology>
    </subcellularLocation>
</comment>
<feature type="repeat" description="WD" evidence="11">
    <location>
        <begin position="337"/>
        <end position="367"/>
    </location>
</feature>
<organism evidence="15">
    <name type="scientific">Serpula lacrymans var. lacrymans (strain S7.3)</name>
    <name type="common">Dry rot fungus</name>
    <dbReference type="NCBI Taxonomy" id="936435"/>
    <lineage>
        <taxon>Eukaryota</taxon>
        <taxon>Fungi</taxon>
        <taxon>Dikarya</taxon>
        <taxon>Basidiomycota</taxon>
        <taxon>Agaricomycotina</taxon>
        <taxon>Agaricomycetes</taxon>
        <taxon>Agaricomycetidae</taxon>
        <taxon>Boletales</taxon>
        <taxon>Coniophorineae</taxon>
        <taxon>Serpulaceae</taxon>
        <taxon>Serpula</taxon>
    </lineage>
</organism>
<evidence type="ECO:0000256" key="13">
    <source>
        <dbReference type="SAM" id="Phobius"/>
    </source>
</evidence>
<dbReference type="InterPro" id="IPR015943">
    <property type="entry name" value="WD40/YVTN_repeat-like_dom_sf"/>
</dbReference>
<dbReference type="InterPro" id="IPR045260">
    <property type="entry name" value="Sec12-like"/>
</dbReference>
<dbReference type="FunCoup" id="F8PNX8">
    <property type="interactions" value="63"/>
</dbReference>
<dbReference type="OrthoDB" id="2013972at2759"/>
<dbReference type="PROSITE" id="PS50082">
    <property type="entry name" value="WD_REPEATS_2"/>
    <property type="match status" value="1"/>
</dbReference>
<sequence length="394" mass="42708">MRTRHTAHPLPAFPVFSSAFLSSNEVVLGGGGGASRSGIKNKLRLYRVDEDRSLHLLNELELEKDEDAPMSMATHLETKTVVCGINSTTEKLQKGQNENCRVFGLSGEEHRLEQLNTKGTLLSGDTEDYQKVTVISPDGSLLVVAGNRELSLLSYPSLLPVAQTINVTEGDIYDATLSSSHFVITTTVNLLVYALPGTSSPTSSQQDERPSEKPSKKKKGKQKSKDKEETVNSSLPALELSLFRFHPSDPSVLYAMLNCTSPRTRSTKSVKRQAYAIKWVVNAHGSEEKAEKSRKAGESGVTCFDVSPDGKFLALGSSNYAINLLDSNTLSPLLTILKAHDFPLTTLCFNPTSKLLVSGSADSTVRVVSVPAWSTVLFIIVALIAILIAITLSK</sequence>
<keyword evidence="2" id="KW-0813">Transport</keyword>
<keyword evidence="8" id="KW-0653">Protein transport</keyword>
<evidence type="ECO:0000256" key="8">
    <source>
        <dbReference type="ARBA" id="ARBA00022927"/>
    </source>
</evidence>
<evidence type="ECO:0000256" key="12">
    <source>
        <dbReference type="SAM" id="MobiDB-lite"/>
    </source>
</evidence>
<evidence type="ECO:0000256" key="5">
    <source>
        <dbReference type="ARBA" id="ARBA00022737"/>
    </source>
</evidence>
<proteinExistence type="predicted"/>
<dbReference type="GO" id="GO:0005789">
    <property type="term" value="C:endoplasmic reticulum membrane"/>
    <property type="evidence" value="ECO:0007669"/>
    <property type="project" value="UniProtKB-SubCell"/>
</dbReference>
<dbReference type="PANTHER" id="PTHR23284">
    <property type="entry name" value="PROLACTIN REGULATORY ELEMENT BINDING PROTEIN"/>
    <property type="match status" value="1"/>
</dbReference>
<dbReference type="InterPro" id="IPR001680">
    <property type="entry name" value="WD40_rpt"/>
</dbReference>
<keyword evidence="4 13" id="KW-0812">Transmembrane</keyword>
<dbReference type="SMART" id="SM00320">
    <property type="entry name" value="WD40"/>
    <property type="match status" value="2"/>
</dbReference>
<dbReference type="Gene3D" id="2.130.10.10">
    <property type="entry name" value="YVTN repeat-like/Quinoprotein amine dehydrogenase"/>
    <property type="match status" value="1"/>
</dbReference>
<dbReference type="eggNOG" id="KOG0771">
    <property type="taxonomic scope" value="Eukaryota"/>
</dbReference>
<keyword evidence="7" id="KW-0931">ER-Golgi transport</keyword>
<dbReference type="GO" id="GO:0005085">
    <property type="term" value="F:guanyl-nucleotide exchange factor activity"/>
    <property type="evidence" value="ECO:0007669"/>
    <property type="project" value="InterPro"/>
</dbReference>
<keyword evidence="10 13" id="KW-0472">Membrane</keyword>
<keyword evidence="6" id="KW-0256">Endoplasmic reticulum</keyword>
<dbReference type="EMBL" id="GL945477">
    <property type="protein sequence ID" value="EGO01855.1"/>
    <property type="molecule type" value="Genomic_DNA"/>
</dbReference>
<feature type="region of interest" description="Disordered" evidence="12">
    <location>
        <begin position="198"/>
        <end position="232"/>
    </location>
</feature>
<evidence type="ECO:0000256" key="9">
    <source>
        <dbReference type="ARBA" id="ARBA00022989"/>
    </source>
</evidence>
<dbReference type="PANTHER" id="PTHR23284:SF0">
    <property type="entry name" value="PROLACTIN REGULATORY ELEMENT-BINDING PROTEIN"/>
    <property type="match status" value="1"/>
</dbReference>
<keyword evidence="15" id="KW-1185">Reference proteome</keyword>
<dbReference type="GO" id="GO:0015031">
    <property type="term" value="P:protein transport"/>
    <property type="evidence" value="ECO:0007669"/>
    <property type="project" value="UniProtKB-KW"/>
</dbReference>
<keyword evidence="5" id="KW-0677">Repeat</keyword>
<dbReference type="GO" id="GO:0003400">
    <property type="term" value="P:regulation of COPII vesicle coating"/>
    <property type="evidence" value="ECO:0007669"/>
    <property type="project" value="TreeGrafter"/>
</dbReference>
<dbReference type="PROSITE" id="PS50294">
    <property type="entry name" value="WD_REPEATS_REGION"/>
    <property type="match status" value="1"/>
</dbReference>
<evidence type="ECO:0000256" key="11">
    <source>
        <dbReference type="PROSITE-ProRule" id="PRU00221"/>
    </source>
</evidence>
<dbReference type="Pfam" id="PF00400">
    <property type="entry name" value="WD40"/>
    <property type="match status" value="2"/>
</dbReference>
<dbReference type="HOGENOM" id="CLU_037666_0_0_1"/>
<dbReference type="GO" id="GO:0006888">
    <property type="term" value="P:endoplasmic reticulum to Golgi vesicle-mediated transport"/>
    <property type="evidence" value="ECO:0007669"/>
    <property type="project" value="TreeGrafter"/>
</dbReference>
<evidence type="ECO:0000256" key="3">
    <source>
        <dbReference type="ARBA" id="ARBA00022574"/>
    </source>
</evidence>
<evidence type="ECO:0000313" key="15">
    <source>
        <dbReference type="Proteomes" id="UP000008063"/>
    </source>
</evidence>
<keyword evidence="9 13" id="KW-1133">Transmembrane helix</keyword>
<evidence type="ECO:0000256" key="1">
    <source>
        <dbReference type="ARBA" id="ARBA00004648"/>
    </source>
</evidence>
<reference evidence="15" key="1">
    <citation type="journal article" date="2011" name="Science">
        <title>The plant cell wall-decomposing machinery underlies the functional diversity of forest fungi.</title>
        <authorList>
            <person name="Eastwood D.C."/>
            <person name="Floudas D."/>
            <person name="Binder M."/>
            <person name="Majcherczyk A."/>
            <person name="Schneider P."/>
            <person name="Aerts A."/>
            <person name="Asiegbu F.O."/>
            <person name="Baker S.E."/>
            <person name="Barry K."/>
            <person name="Bendiksby M."/>
            <person name="Blumentritt M."/>
            <person name="Coutinho P.M."/>
            <person name="Cullen D."/>
            <person name="de Vries R.P."/>
            <person name="Gathman A."/>
            <person name="Goodell B."/>
            <person name="Henrissat B."/>
            <person name="Ihrmark K."/>
            <person name="Kauserud H."/>
            <person name="Kohler A."/>
            <person name="LaButti K."/>
            <person name="Lapidus A."/>
            <person name="Lavin J.L."/>
            <person name="Lee Y.-H."/>
            <person name="Lindquist E."/>
            <person name="Lilly W."/>
            <person name="Lucas S."/>
            <person name="Morin E."/>
            <person name="Murat C."/>
            <person name="Oguiza J.A."/>
            <person name="Park J."/>
            <person name="Pisabarro A.G."/>
            <person name="Riley R."/>
            <person name="Rosling A."/>
            <person name="Salamov A."/>
            <person name="Schmidt O."/>
            <person name="Schmutz J."/>
            <person name="Skrede I."/>
            <person name="Stenlid J."/>
            <person name="Wiebenga A."/>
            <person name="Xie X."/>
            <person name="Kuees U."/>
            <person name="Hibbett D.S."/>
            <person name="Hoffmeister D."/>
            <person name="Hoegberg N."/>
            <person name="Martin F."/>
            <person name="Grigoriev I.V."/>
            <person name="Watkinson S.C."/>
        </authorList>
    </citation>
    <scope>NUCLEOTIDE SEQUENCE [LARGE SCALE GENOMIC DNA]</scope>
    <source>
        <strain evidence="15">strain S7.3</strain>
    </source>
</reference>